<protein>
    <submittedName>
        <fullName evidence="1">Uncharacterized protein</fullName>
    </submittedName>
</protein>
<dbReference type="Proteomes" id="UP000499080">
    <property type="component" value="Unassembled WGS sequence"/>
</dbReference>
<name>A0A4Y2AUL4_ARAVE</name>
<evidence type="ECO:0000313" key="1">
    <source>
        <dbReference type="EMBL" id="GBL83418.1"/>
    </source>
</evidence>
<accession>A0A4Y2AUL4</accession>
<sequence>MVCVTGVSHVLCEFQAGPMCTQRRTHRDGWQLVSWCSQLAMVVRVARGCTTR</sequence>
<feature type="non-terminal residue" evidence="1">
    <location>
        <position position="52"/>
    </location>
</feature>
<comment type="caution">
    <text evidence="1">The sequence shown here is derived from an EMBL/GenBank/DDBJ whole genome shotgun (WGS) entry which is preliminary data.</text>
</comment>
<dbReference type="AlphaFoldDB" id="A0A4Y2AUL4"/>
<keyword evidence="2" id="KW-1185">Reference proteome</keyword>
<evidence type="ECO:0000313" key="2">
    <source>
        <dbReference type="Proteomes" id="UP000499080"/>
    </source>
</evidence>
<reference evidence="1 2" key="1">
    <citation type="journal article" date="2019" name="Sci. Rep.">
        <title>Orb-weaving spider Araneus ventricosus genome elucidates the spidroin gene catalogue.</title>
        <authorList>
            <person name="Kono N."/>
            <person name="Nakamura H."/>
            <person name="Ohtoshi R."/>
            <person name="Moran D.A.P."/>
            <person name="Shinohara A."/>
            <person name="Yoshida Y."/>
            <person name="Fujiwara M."/>
            <person name="Mori M."/>
            <person name="Tomita M."/>
            <person name="Arakawa K."/>
        </authorList>
    </citation>
    <scope>NUCLEOTIDE SEQUENCE [LARGE SCALE GENOMIC DNA]</scope>
</reference>
<gene>
    <name evidence="1" type="ORF">AVEN_158673_1</name>
</gene>
<organism evidence="1 2">
    <name type="scientific">Araneus ventricosus</name>
    <name type="common">Orbweaver spider</name>
    <name type="synonym">Epeira ventricosa</name>
    <dbReference type="NCBI Taxonomy" id="182803"/>
    <lineage>
        <taxon>Eukaryota</taxon>
        <taxon>Metazoa</taxon>
        <taxon>Ecdysozoa</taxon>
        <taxon>Arthropoda</taxon>
        <taxon>Chelicerata</taxon>
        <taxon>Arachnida</taxon>
        <taxon>Araneae</taxon>
        <taxon>Araneomorphae</taxon>
        <taxon>Entelegynae</taxon>
        <taxon>Araneoidea</taxon>
        <taxon>Araneidae</taxon>
        <taxon>Araneus</taxon>
    </lineage>
</organism>
<proteinExistence type="predicted"/>
<dbReference type="EMBL" id="BGPR01081542">
    <property type="protein sequence ID" value="GBL83418.1"/>
    <property type="molecule type" value="Genomic_DNA"/>
</dbReference>